<gene>
    <name evidence="4" type="ORF">METZ01_LOCUS463511</name>
</gene>
<dbReference type="SMART" id="SM00822">
    <property type="entry name" value="PKS_KR"/>
    <property type="match status" value="1"/>
</dbReference>
<evidence type="ECO:0000256" key="1">
    <source>
        <dbReference type="ARBA" id="ARBA00006484"/>
    </source>
</evidence>
<dbReference type="PRINTS" id="PR00080">
    <property type="entry name" value="SDRFAMILY"/>
</dbReference>
<dbReference type="AlphaFoldDB" id="A0A383AS53"/>
<evidence type="ECO:0000256" key="2">
    <source>
        <dbReference type="ARBA" id="ARBA00023002"/>
    </source>
</evidence>
<dbReference type="PANTHER" id="PTHR42760">
    <property type="entry name" value="SHORT-CHAIN DEHYDROGENASES/REDUCTASES FAMILY MEMBER"/>
    <property type="match status" value="1"/>
</dbReference>
<dbReference type="SUPFAM" id="SSF51735">
    <property type="entry name" value="NAD(P)-binding Rossmann-fold domains"/>
    <property type="match status" value="1"/>
</dbReference>
<dbReference type="CDD" id="cd05233">
    <property type="entry name" value="SDR_c"/>
    <property type="match status" value="1"/>
</dbReference>
<dbReference type="EMBL" id="UINC01194529">
    <property type="protein sequence ID" value="SVE10657.1"/>
    <property type="molecule type" value="Genomic_DNA"/>
</dbReference>
<feature type="domain" description="Ketoreductase" evidence="3">
    <location>
        <begin position="8"/>
        <end position="175"/>
    </location>
</feature>
<evidence type="ECO:0000259" key="3">
    <source>
        <dbReference type="SMART" id="SM00822"/>
    </source>
</evidence>
<keyword evidence="2" id="KW-0560">Oxidoreductase</keyword>
<accession>A0A383AS53</accession>
<dbReference type="GO" id="GO:0016616">
    <property type="term" value="F:oxidoreductase activity, acting on the CH-OH group of donors, NAD or NADP as acceptor"/>
    <property type="evidence" value="ECO:0007669"/>
    <property type="project" value="UniProtKB-ARBA"/>
</dbReference>
<dbReference type="InterPro" id="IPR057326">
    <property type="entry name" value="KR_dom"/>
</dbReference>
<comment type="similarity">
    <text evidence="1">Belongs to the short-chain dehydrogenases/reductases (SDR) family.</text>
</comment>
<reference evidence="4" key="1">
    <citation type="submission" date="2018-05" db="EMBL/GenBank/DDBJ databases">
        <authorList>
            <person name="Lanie J.A."/>
            <person name="Ng W.-L."/>
            <person name="Kazmierczak K.M."/>
            <person name="Andrzejewski T.M."/>
            <person name="Davidsen T.M."/>
            <person name="Wayne K.J."/>
            <person name="Tettelin H."/>
            <person name="Glass J.I."/>
            <person name="Rusch D."/>
            <person name="Podicherti R."/>
            <person name="Tsui H.-C.T."/>
            <person name="Winkler M.E."/>
        </authorList>
    </citation>
    <scope>NUCLEOTIDE SEQUENCE</scope>
</reference>
<protein>
    <recommendedName>
        <fullName evidence="3">Ketoreductase domain-containing protein</fullName>
    </recommendedName>
</protein>
<name>A0A383AS53_9ZZZZ</name>
<feature type="non-terminal residue" evidence="4">
    <location>
        <position position="204"/>
    </location>
</feature>
<sequence length="204" mass="20960">MPGKLGGKVALITGGNSGIGEATCHRLALEGASVLLLARRKKEGIRVQDAIKNAGGEATFVSCDVGDPESVEVAVDEAAKIYGPIHILFNNAGGGGAGGFPDSTTSDWNQVININLNGTFYVSRAIWPHLIAAGGGAVVNMSSLAAQRGFSPKMLHEFGTTSPSYYAAKAGIEGLTRFMAGVGGDHNIRVNAIRPGQIITPGAT</sequence>
<dbReference type="InterPro" id="IPR002347">
    <property type="entry name" value="SDR_fam"/>
</dbReference>
<dbReference type="FunFam" id="3.40.50.720:FF:000084">
    <property type="entry name" value="Short-chain dehydrogenase reductase"/>
    <property type="match status" value="1"/>
</dbReference>
<organism evidence="4">
    <name type="scientific">marine metagenome</name>
    <dbReference type="NCBI Taxonomy" id="408172"/>
    <lineage>
        <taxon>unclassified sequences</taxon>
        <taxon>metagenomes</taxon>
        <taxon>ecological metagenomes</taxon>
    </lineage>
</organism>
<dbReference type="PRINTS" id="PR00081">
    <property type="entry name" value="GDHRDH"/>
</dbReference>
<dbReference type="PANTHER" id="PTHR42760:SF133">
    <property type="entry name" value="3-OXOACYL-[ACYL-CARRIER-PROTEIN] REDUCTASE"/>
    <property type="match status" value="1"/>
</dbReference>
<proteinExistence type="inferred from homology"/>
<dbReference type="Gene3D" id="3.40.50.720">
    <property type="entry name" value="NAD(P)-binding Rossmann-like Domain"/>
    <property type="match status" value="1"/>
</dbReference>
<evidence type="ECO:0000313" key="4">
    <source>
        <dbReference type="EMBL" id="SVE10657.1"/>
    </source>
</evidence>
<dbReference type="InterPro" id="IPR036291">
    <property type="entry name" value="NAD(P)-bd_dom_sf"/>
</dbReference>
<dbReference type="Pfam" id="PF00106">
    <property type="entry name" value="adh_short"/>
    <property type="match status" value="1"/>
</dbReference>